<protein>
    <recommendedName>
        <fullName evidence="1">DNA (cytosine-5-)-methyltransferase</fullName>
        <ecNumber evidence="1">2.1.1.37</ecNumber>
    </recommendedName>
</protein>
<evidence type="ECO:0000256" key="7">
    <source>
        <dbReference type="RuleBase" id="RU000416"/>
    </source>
</evidence>
<dbReference type="SUPFAM" id="SSF53335">
    <property type="entry name" value="S-adenosyl-L-methionine-dependent methyltransferases"/>
    <property type="match status" value="1"/>
</dbReference>
<comment type="caution">
    <text evidence="8">The sequence shown here is derived from an EMBL/GenBank/DDBJ whole genome shotgun (WGS) entry which is preliminary data.</text>
</comment>
<dbReference type="GO" id="GO:0044027">
    <property type="term" value="P:negative regulation of gene expression via chromosomal CpG island methylation"/>
    <property type="evidence" value="ECO:0007669"/>
    <property type="project" value="TreeGrafter"/>
</dbReference>
<keyword evidence="4 6" id="KW-0949">S-adenosyl-L-methionine</keyword>
<evidence type="ECO:0000256" key="1">
    <source>
        <dbReference type="ARBA" id="ARBA00011975"/>
    </source>
</evidence>
<evidence type="ECO:0000313" key="9">
    <source>
        <dbReference type="Proteomes" id="UP000277256"/>
    </source>
</evidence>
<reference evidence="8 9" key="1">
    <citation type="submission" date="2018-12" db="EMBL/GenBank/DDBJ databases">
        <title>Glycomyces sp. YIM 121974 draft genome.</title>
        <authorList>
            <person name="Li Q."/>
        </authorList>
    </citation>
    <scope>NUCLEOTIDE SEQUENCE [LARGE SCALE GENOMIC DNA]</scope>
    <source>
        <strain evidence="8 9">YIM 121974</strain>
    </source>
</reference>
<dbReference type="EC" id="2.1.1.37" evidence="1"/>
<feature type="active site" evidence="6">
    <location>
        <position position="84"/>
    </location>
</feature>
<dbReference type="Pfam" id="PF00145">
    <property type="entry name" value="DNA_methylase"/>
    <property type="match status" value="1"/>
</dbReference>
<dbReference type="EMBL" id="RSEB01000003">
    <property type="protein sequence ID" value="RRR99542.1"/>
    <property type="molecule type" value="Genomic_DNA"/>
</dbReference>
<proteinExistence type="inferred from homology"/>
<dbReference type="PANTHER" id="PTHR10629:SF52">
    <property type="entry name" value="DNA (CYTOSINE-5)-METHYLTRANSFERASE 1"/>
    <property type="match status" value="1"/>
</dbReference>
<dbReference type="GO" id="GO:0003886">
    <property type="term" value="F:DNA (cytosine-5-)-methyltransferase activity"/>
    <property type="evidence" value="ECO:0007669"/>
    <property type="project" value="UniProtKB-EC"/>
</dbReference>
<dbReference type="Proteomes" id="UP000277256">
    <property type="component" value="Unassembled WGS sequence"/>
</dbReference>
<dbReference type="OrthoDB" id="9813719at2"/>
<name>A0A426UY93_9ACTN</name>
<evidence type="ECO:0000256" key="2">
    <source>
        <dbReference type="ARBA" id="ARBA00022603"/>
    </source>
</evidence>
<evidence type="ECO:0000256" key="3">
    <source>
        <dbReference type="ARBA" id="ARBA00022679"/>
    </source>
</evidence>
<dbReference type="GO" id="GO:0032259">
    <property type="term" value="P:methylation"/>
    <property type="evidence" value="ECO:0007669"/>
    <property type="project" value="UniProtKB-KW"/>
</dbReference>
<dbReference type="GO" id="GO:0009307">
    <property type="term" value="P:DNA restriction-modification system"/>
    <property type="evidence" value="ECO:0007669"/>
    <property type="project" value="UniProtKB-KW"/>
</dbReference>
<dbReference type="AlphaFoldDB" id="A0A426UY93"/>
<comment type="similarity">
    <text evidence="6 7">Belongs to the class I-like SAM-binding methyltransferase superfamily. C5-methyltransferase family.</text>
</comment>
<dbReference type="Gene3D" id="3.90.120.10">
    <property type="entry name" value="DNA Methylase, subunit A, domain 2"/>
    <property type="match status" value="1"/>
</dbReference>
<evidence type="ECO:0000256" key="4">
    <source>
        <dbReference type="ARBA" id="ARBA00022691"/>
    </source>
</evidence>
<keyword evidence="5" id="KW-0680">Restriction system</keyword>
<accession>A0A426UY93</accession>
<dbReference type="GO" id="GO:0003677">
    <property type="term" value="F:DNA binding"/>
    <property type="evidence" value="ECO:0007669"/>
    <property type="project" value="TreeGrafter"/>
</dbReference>
<organism evidence="8 9">
    <name type="scientific">Glycomyces terrestris</name>
    <dbReference type="NCBI Taxonomy" id="2493553"/>
    <lineage>
        <taxon>Bacteria</taxon>
        <taxon>Bacillati</taxon>
        <taxon>Actinomycetota</taxon>
        <taxon>Actinomycetes</taxon>
        <taxon>Glycomycetales</taxon>
        <taxon>Glycomycetaceae</taxon>
        <taxon>Glycomyces</taxon>
    </lineage>
</organism>
<keyword evidence="2 6" id="KW-0489">Methyltransferase</keyword>
<gene>
    <name evidence="8" type="ORF">EIW28_12630</name>
</gene>
<dbReference type="PROSITE" id="PS51679">
    <property type="entry name" value="SAM_MT_C5"/>
    <property type="match status" value="1"/>
</dbReference>
<evidence type="ECO:0000256" key="5">
    <source>
        <dbReference type="ARBA" id="ARBA00022747"/>
    </source>
</evidence>
<keyword evidence="9" id="KW-1185">Reference proteome</keyword>
<dbReference type="InterPro" id="IPR029063">
    <property type="entry name" value="SAM-dependent_MTases_sf"/>
</dbReference>
<keyword evidence="3 6" id="KW-0808">Transferase</keyword>
<dbReference type="RefSeq" id="WP_125248053.1">
    <property type="nucleotide sequence ID" value="NZ_RSEB01000003.1"/>
</dbReference>
<dbReference type="NCBIfam" id="TIGR00675">
    <property type="entry name" value="dcm"/>
    <property type="match status" value="1"/>
</dbReference>
<dbReference type="PRINTS" id="PR00105">
    <property type="entry name" value="C5METTRFRASE"/>
</dbReference>
<sequence length="351" mass="39153">MRSLESPVVAVDLFCGAGGLSLGLKQAGVRVAAGVDLDPACRYPFERNLKAKYLLKDVAKLTGEDLQQLWGDAEYRLLAGCAPCQPFSSHRRGADTSNEENWDLLSHFGRLIKDTVPHFVTMENVSRLKRMPVFTRFVETLIELGYEVDFGILYGPEFGLPQERRRLVLVASRIGFISLPRGSKKKFRTVRDTIEKLPPLQSGESDPNDVLHTARQLSPINLRRIKASKPGGTWRDWPEELVAPCHKKSSGSSFQAFYGRMLWDAPSPTITTQAYNLGTGRFGHPAQDRSLTLREAAMLQGFPRTYRFVPPTERPSMNTVGRLIGNAVPPVFGKAVGREFLELVRLQEGKG</sequence>
<dbReference type="InterPro" id="IPR001525">
    <property type="entry name" value="C5_MeTfrase"/>
</dbReference>
<dbReference type="PANTHER" id="PTHR10629">
    <property type="entry name" value="CYTOSINE-SPECIFIC METHYLTRANSFERASE"/>
    <property type="match status" value="1"/>
</dbReference>
<evidence type="ECO:0000256" key="6">
    <source>
        <dbReference type="PROSITE-ProRule" id="PRU01016"/>
    </source>
</evidence>
<dbReference type="Gene3D" id="3.40.50.150">
    <property type="entry name" value="Vaccinia Virus protein VP39"/>
    <property type="match status" value="1"/>
</dbReference>
<evidence type="ECO:0000313" key="8">
    <source>
        <dbReference type="EMBL" id="RRR99542.1"/>
    </source>
</evidence>
<dbReference type="InterPro" id="IPR050390">
    <property type="entry name" value="C5-Methyltransferase"/>
</dbReference>